<dbReference type="Pfam" id="PF12309">
    <property type="entry name" value="KBP_C"/>
    <property type="match status" value="1"/>
</dbReference>
<reference evidence="1 2" key="1">
    <citation type="journal article" date="2018" name="Genome Res.">
        <title>The genomic architecture and molecular evolution of ant odorant receptors.</title>
        <authorList>
            <person name="McKenzie S.K."/>
            <person name="Kronauer D.J.C."/>
        </authorList>
    </citation>
    <scope>NUCLEOTIDE SEQUENCE [LARGE SCALE GENOMIC DNA]</scope>
    <source>
        <strain evidence="1">Clonal line C1</strain>
    </source>
</reference>
<gene>
    <name evidence="1" type="ORF">DMN91_000774</name>
</gene>
<dbReference type="AlphaFoldDB" id="A0A3L8E3K2"/>
<dbReference type="OrthoDB" id="7554758at2759"/>
<dbReference type="InterPro" id="IPR022083">
    <property type="entry name" value="KBP"/>
</dbReference>
<organism evidence="1 2">
    <name type="scientific">Ooceraea biroi</name>
    <name type="common">Clonal raider ant</name>
    <name type="synonym">Cerapachys biroi</name>
    <dbReference type="NCBI Taxonomy" id="2015173"/>
    <lineage>
        <taxon>Eukaryota</taxon>
        <taxon>Metazoa</taxon>
        <taxon>Ecdysozoa</taxon>
        <taxon>Arthropoda</taxon>
        <taxon>Hexapoda</taxon>
        <taxon>Insecta</taxon>
        <taxon>Pterygota</taxon>
        <taxon>Neoptera</taxon>
        <taxon>Endopterygota</taxon>
        <taxon>Hymenoptera</taxon>
        <taxon>Apocrita</taxon>
        <taxon>Aculeata</taxon>
        <taxon>Formicoidea</taxon>
        <taxon>Formicidae</taxon>
        <taxon>Dorylinae</taxon>
        <taxon>Ooceraea</taxon>
    </lineage>
</organism>
<protein>
    <recommendedName>
        <fullName evidence="3">KIF-binding protein</fullName>
    </recommendedName>
</protein>
<name>A0A3L8E3K2_OOCBI</name>
<sequence length="544" mass="62751">MYTYIVICTNTLALNLKFSYCNSEASPLNVMNMGSTAFRTALKLSYKAATLQKNKQPQETSGSVNIIEIEDKLNNLYKNVKDETGSTETTFNDIISLATSYCNMGIAYKDFTSKTKLVVARSHLKKCLELLNGKELDRRAILIIMRAVVQLEHVFRQLNEAEKCCSFSHKAIGFYLEYTNQGSKFPAPIVSRLSVNLDIEEACPNTMLSLVTLCLQLLRHIKDCDCYKWDLETLVKPMHNFFMYQWTEALEGPSQGFAWAAAILDFSLYFIRHMRLSDARNYLAAIQYILYAYKEETNDCLSSKCCTQDIFDTLAPSYHILKAQLATRWSFYGNYLLFPSKYTLSYSKNVKVRRARKSKSTPSVELPMKSLIFTTLEEHVKDIVNQIPDTVSNLDDVNLVCNYVLKWFEITKNYTNTALSLNESFITRTLCKMEASKYLTYFQADKDKQMTFHKERIELLMMVKNFIPDLLVYSSSDDKNNFDILSLNCNLGLIVTYGNLLDMLLEDAEITEKRFEDIKLEVHNYMKNSVECCETYLEQLHIKL</sequence>
<evidence type="ECO:0008006" key="3">
    <source>
        <dbReference type="Google" id="ProtNLM"/>
    </source>
</evidence>
<comment type="caution">
    <text evidence="1">The sequence shown here is derived from an EMBL/GenBank/DDBJ whole genome shotgun (WGS) entry which is preliminary data.</text>
</comment>
<evidence type="ECO:0000313" key="2">
    <source>
        <dbReference type="Proteomes" id="UP000279307"/>
    </source>
</evidence>
<dbReference type="Proteomes" id="UP000279307">
    <property type="component" value="Chromosome 1"/>
</dbReference>
<dbReference type="EMBL" id="QOIP01000001">
    <property type="protein sequence ID" value="RLU26975.1"/>
    <property type="molecule type" value="Genomic_DNA"/>
</dbReference>
<proteinExistence type="predicted"/>
<evidence type="ECO:0000313" key="1">
    <source>
        <dbReference type="EMBL" id="RLU26975.1"/>
    </source>
</evidence>
<accession>A0A3L8E3K2</accession>